<evidence type="ECO:0000259" key="1">
    <source>
        <dbReference type="PROSITE" id="PS50181"/>
    </source>
</evidence>
<dbReference type="InterPro" id="IPR037657">
    <property type="entry name" value="RIMC1"/>
</dbReference>
<dbReference type="Gene3D" id="3.40.50.300">
    <property type="entry name" value="P-loop containing nucleotide triphosphate hydrolases"/>
    <property type="match status" value="1"/>
</dbReference>
<dbReference type="InterPro" id="IPR001810">
    <property type="entry name" value="F-box_dom"/>
</dbReference>
<dbReference type="EMBL" id="JAOTOJ010000002">
    <property type="protein sequence ID" value="KAK9408580.1"/>
    <property type="molecule type" value="Genomic_DNA"/>
</dbReference>
<dbReference type="Proteomes" id="UP001474421">
    <property type="component" value="Unassembled WGS sequence"/>
</dbReference>
<comment type="caution">
    <text evidence="2">The sequence shown here is derived from an EMBL/GenBank/DDBJ whole genome shotgun (WGS) entry which is preliminary data.</text>
</comment>
<gene>
    <name evidence="2" type="ORF">NXF25_007354</name>
</gene>
<sequence length="728" mass="83008">MAEAAFAVILQRRLAELTERLNRWREGGEFGDAFLIQASATLENLAELSEESRDNYTYSRLIQLYTQALLDITYFEENQLVDEEFPEESSLQKVEELIGALSEPENLVNESGISQEALEVLGVELLECLYWRRGALIYMFCHTVKGRKEWLRKETDLLKKFLKEGIHYLIKMLDFRSYDNPNEEFVVQDTGTAILVNEGIFSDTHLLAMMYCGEMCYWGLKYCGDQGTESELHRELPGSSENIITDFQEIGEKMLTKYIAVCEGPLRSHEGGTPGKGSQLIDQPQHCQLRINRRLARRAACWAPCFPSVWTAKSSRLNQTKVDCSSAALLFASQPRSRRRFAAGSGAMSVNPGGDWRTLECALRNSLQLLRDKWAQRTRLWGNTDCAPGKQEEAKEIVGTDASPPSALETLPIEVKLYIMSLLTPKDLIYLGSTNHYWRITIQDPLLWRYFLIRDLPSWNSIDWESLPDAKIFNQPFVELDNIDPCNFMAAYRKCCSFHKRFLKPCKTTYSTMSSFLQSLITQTEPRFAMFGPGLEDLDQSLVYTMMESPAILPLAGMPSRQIHGIGSGVTFHLNGQNFNILTLYSKTSKERQRDKADTNSINKMFYEVSNVDGITQYKLIEHVQNVCRLADGFIYVADSEDHKRHNRQIEFARISAMLDPTLGPSARPLLILSCISCASKERIPCIYLAHQLQLNLLDRSWMVQDIEAATLVGLLDGIRWLLEHVKH</sequence>
<dbReference type="PANTHER" id="PTHR28494:SF1">
    <property type="entry name" value="RAB7A-INTERACTING MON1-CCZ1 COMPLEX SUBUNIT 1"/>
    <property type="match status" value="1"/>
</dbReference>
<name>A0AAW1C2T9_CROAD</name>
<dbReference type="GO" id="GO:0000423">
    <property type="term" value="P:mitophagy"/>
    <property type="evidence" value="ECO:0007669"/>
    <property type="project" value="InterPro"/>
</dbReference>
<dbReference type="Pfam" id="PF17716">
    <property type="entry name" value="RIMC1"/>
    <property type="match status" value="1"/>
</dbReference>
<dbReference type="InterPro" id="IPR036047">
    <property type="entry name" value="F-box-like_dom_sf"/>
</dbReference>
<proteinExistence type="predicted"/>
<reference evidence="2 3" key="1">
    <citation type="journal article" date="2024" name="Proc. Natl. Acad. Sci. U.S.A.">
        <title>The genetic regulatory architecture and epigenomic basis for age-related changes in rattlesnake venom.</title>
        <authorList>
            <person name="Hogan M.P."/>
            <person name="Holding M.L."/>
            <person name="Nystrom G.S."/>
            <person name="Colston T.J."/>
            <person name="Bartlett D.A."/>
            <person name="Mason A.J."/>
            <person name="Ellsworth S.A."/>
            <person name="Rautsaw R.M."/>
            <person name="Lawrence K.C."/>
            <person name="Strickland J.L."/>
            <person name="He B."/>
            <person name="Fraser P."/>
            <person name="Margres M.J."/>
            <person name="Gilbert D.M."/>
            <person name="Gibbs H.L."/>
            <person name="Parkinson C.L."/>
            <person name="Rokyta D.R."/>
        </authorList>
    </citation>
    <scope>NUCLEOTIDE SEQUENCE [LARGE SCALE GENOMIC DNA]</scope>
    <source>
        <strain evidence="2">DRR0105</strain>
    </source>
</reference>
<dbReference type="InterPro" id="IPR027417">
    <property type="entry name" value="P-loop_NTPase"/>
</dbReference>
<dbReference type="Gene3D" id="1.20.1280.50">
    <property type="match status" value="1"/>
</dbReference>
<dbReference type="PANTHER" id="PTHR28494">
    <property type="entry name" value="UPF0600 PROTEIN C5ORF51"/>
    <property type="match status" value="1"/>
</dbReference>
<evidence type="ECO:0000313" key="3">
    <source>
        <dbReference type="Proteomes" id="UP001474421"/>
    </source>
</evidence>
<evidence type="ECO:0000313" key="2">
    <source>
        <dbReference type="EMBL" id="KAK9408580.1"/>
    </source>
</evidence>
<dbReference type="Pfam" id="PF12937">
    <property type="entry name" value="F-box-like"/>
    <property type="match status" value="1"/>
</dbReference>
<dbReference type="AlphaFoldDB" id="A0AAW1C2T9"/>
<accession>A0AAW1C2T9</accession>
<dbReference type="PROSITE" id="PS50181">
    <property type="entry name" value="FBOX"/>
    <property type="match status" value="1"/>
</dbReference>
<feature type="domain" description="F-box" evidence="1">
    <location>
        <begin position="405"/>
        <end position="451"/>
    </location>
</feature>
<protein>
    <submittedName>
        <fullName evidence="2">F-box only protein 4</fullName>
    </submittedName>
</protein>
<keyword evidence="3" id="KW-1185">Reference proteome</keyword>
<dbReference type="SUPFAM" id="SSF81383">
    <property type="entry name" value="F-box domain"/>
    <property type="match status" value="1"/>
</dbReference>
<organism evidence="2 3">
    <name type="scientific">Crotalus adamanteus</name>
    <name type="common">Eastern diamondback rattlesnake</name>
    <dbReference type="NCBI Taxonomy" id="8729"/>
    <lineage>
        <taxon>Eukaryota</taxon>
        <taxon>Metazoa</taxon>
        <taxon>Chordata</taxon>
        <taxon>Craniata</taxon>
        <taxon>Vertebrata</taxon>
        <taxon>Euteleostomi</taxon>
        <taxon>Lepidosauria</taxon>
        <taxon>Squamata</taxon>
        <taxon>Bifurcata</taxon>
        <taxon>Unidentata</taxon>
        <taxon>Episquamata</taxon>
        <taxon>Toxicofera</taxon>
        <taxon>Serpentes</taxon>
        <taxon>Colubroidea</taxon>
        <taxon>Viperidae</taxon>
        <taxon>Crotalinae</taxon>
        <taxon>Crotalus</taxon>
    </lineage>
</organism>
<dbReference type="CDD" id="cd22085">
    <property type="entry name" value="F-box_FBXO4"/>
    <property type="match status" value="1"/>
</dbReference>